<dbReference type="AlphaFoldDB" id="A0A6F9DJZ7"/>
<protein>
    <submittedName>
        <fullName evidence="2">Uncharacterized protein LOC108950284</fullName>
    </submittedName>
</protein>
<dbReference type="GO" id="GO:0008773">
    <property type="term" value="F:[protein-PII] uridylyltransferase activity"/>
    <property type="evidence" value="ECO:0007669"/>
    <property type="project" value="InterPro"/>
</dbReference>
<dbReference type="InterPro" id="IPR005105">
    <property type="entry name" value="GlnD_Uridyltrans_N"/>
</dbReference>
<accession>A0A6F9DJZ7</accession>
<dbReference type="PANTHER" id="PTHR19959:SF119">
    <property type="entry name" value="FUNGAL LIPASE-LIKE DOMAIN-CONTAINING PROTEIN"/>
    <property type="match status" value="1"/>
</dbReference>
<dbReference type="InterPro" id="IPR019734">
    <property type="entry name" value="TPR_rpt"/>
</dbReference>
<dbReference type="InterPro" id="IPR011990">
    <property type="entry name" value="TPR-like_helical_dom_sf"/>
</dbReference>
<dbReference type="Gene3D" id="1.25.40.10">
    <property type="entry name" value="Tetratricopeptide repeat domain"/>
    <property type="match status" value="4"/>
</dbReference>
<dbReference type="SMART" id="SM00028">
    <property type="entry name" value="TPR"/>
    <property type="match status" value="6"/>
</dbReference>
<evidence type="ECO:0000313" key="2">
    <source>
        <dbReference type="EMBL" id="CAB3263296.1"/>
    </source>
</evidence>
<proteinExistence type="evidence at transcript level"/>
<dbReference type="SUPFAM" id="SSF48452">
    <property type="entry name" value="TPR-like"/>
    <property type="match status" value="2"/>
</dbReference>
<dbReference type="PANTHER" id="PTHR19959">
    <property type="entry name" value="KINESIN LIGHT CHAIN"/>
    <property type="match status" value="1"/>
</dbReference>
<sequence length="1247" mass="142506">MITNKMFTNKIYFECTDQLFGIQRKTTQCSYTGVITTFQHMHGKKLKSLCHLNGKEKDVETSVPVIVELGDIQQHLGNVLNQFQHINELKNLNKIAYIRSAVLLNAALARKPNNSKEIQNKLYDLCSCTLNEAGAQNSEANLVDKAMLCRASLTGLRQRVEDFLEQNLNAHGNVAQKLQFTKSMEDLQQGISEQYITLMKEILDYCVAVMGTPPCKYALLGMGSLAKQEITPYSDFESIIILEDEIHLQSNYEEILDYFRWVAMLFQVVLVNMGETIIRFMAIPGLNSQENKDGNWFYDAHTPCGISPDGFAADACKNPLGRQEVTQSKPHKLELIKTSKDMVELVDQKVYGESYDSRLADMLTKTCLVTGDKNLYNFFQHGVKAVVNQEEKNKAQKKVQESVEHMQANLTEFNSVYSLLRHEQSSKLDIKRFVYRSLTLLISALGRHYNIEEKSSFAIVRKLVEQNIFPRQYMDELLLGIAIICKIRLLTYSPAKEQKDLLSTIDESEGVAWSLENSDRKRVDTKMREMVHEEEIDCFFNAAIRLQSFMAQKFKLVLAKPSIMNHIFPLLHTLPQEKLQCLTNFYLGRHEKVIQLCEEFQSKQETEHTQDSEYVECMQANFNSLLAGSYLCLKEFEKSIFHMELALASKHMQHNNEDKIVAIGTVSLCYVQLNEPAKALQYAKQGLTILESQVLKECEENFVATMELMIYHLLFVCHYYLENFEETDKFLKLAKQKLSEISGKSNFNKALEVIAGQVLGQTGDLEGARVAFLKALDQSKKQTDDETTDPDVGNVYFAAGVTAKLLGMHTAASENLETAHSILKSTKNPRFNKQTAYLEITQAVFQLVQYDDKIADNFTNVKVLLELFDKIDIAMEVFTRPSDYEYDATWPSSVDDLAKQMDKFPNVLQNLGLAPGVVANNKQGIMKNLPETLYHSGKTRNKHIAAMADFKLAITMCDFINIGPKVKVRADCLKGIADSLCVFKQHDTALENYKQELKLRESQSAEEKSPDSEIATCYHCIGSCHRQLGNDSDAFKCFRTATDIRKKHSERLPLYHEANRNMAMGKGLFDEKRFEKAKHYFEKELEVRQNMRLKAKNHEDEVKCQFMIALCHYNLGNSEITLNILNKVNAVLIDKRDTGSSQTKAECMEWIGKIHQEMNLIDKALENFQTELQIRFKITSDMHKDAKIAACYFNMGMCYLQCFYHEEAATKFKLAQEVLVANGSPEWKNKIDECQTWLDICQQNVFL</sequence>
<organism evidence="2">
    <name type="scientific">Phallusia mammillata</name>
    <dbReference type="NCBI Taxonomy" id="59560"/>
    <lineage>
        <taxon>Eukaryota</taxon>
        <taxon>Metazoa</taxon>
        <taxon>Chordata</taxon>
        <taxon>Tunicata</taxon>
        <taxon>Ascidiacea</taxon>
        <taxon>Phlebobranchia</taxon>
        <taxon>Ascidiidae</taxon>
        <taxon>Phallusia</taxon>
    </lineage>
</organism>
<evidence type="ECO:0000259" key="1">
    <source>
        <dbReference type="Pfam" id="PF03445"/>
    </source>
</evidence>
<name>A0A6F9DJZ7_9ASCI</name>
<dbReference type="EMBL" id="LR787434">
    <property type="protein sequence ID" value="CAB3263296.1"/>
    <property type="molecule type" value="mRNA"/>
</dbReference>
<gene>
    <name evidence="2" type="primary">LOC108950284</name>
</gene>
<reference evidence="2" key="1">
    <citation type="submission" date="2020-04" db="EMBL/GenBank/DDBJ databases">
        <authorList>
            <person name="Neveu A P."/>
        </authorList>
    </citation>
    <scope>NUCLEOTIDE SEQUENCE</scope>
    <source>
        <tissue evidence="2">Whole embryo</tissue>
    </source>
</reference>
<dbReference type="Pfam" id="PF03445">
    <property type="entry name" value="DUF294"/>
    <property type="match status" value="1"/>
</dbReference>
<feature type="domain" description="Protein-PII uridylyltransferase N-terminal" evidence="1">
    <location>
        <begin position="181"/>
        <end position="274"/>
    </location>
</feature>